<evidence type="ECO:0000256" key="1">
    <source>
        <dbReference type="SAM" id="Coils"/>
    </source>
</evidence>
<accession>A0ABP0M740</accession>
<feature type="compositionally biased region" description="Basic and acidic residues" evidence="2">
    <location>
        <begin position="160"/>
        <end position="179"/>
    </location>
</feature>
<evidence type="ECO:0000313" key="4">
    <source>
        <dbReference type="Proteomes" id="UP001642484"/>
    </source>
</evidence>
<feature type="region of interest" description="Disordered" evidence="2">
    <location>
        <begin position="123"/>
        <end position="179"/>
    </location>
</feature>
<proteinExistence type="predicted"/>
<dbReference type="EMBL" id="CAXAMN010016091">
    <property type="protein sequence ID" value="CAK9047290.1"/>
    <property type="molecule type" value="Genomic_DNA"/>
</dbReference>
<keyword evidence="4" id="KW-1185">Reference proteome</keyword>
<feature type="coiled-coil region" evidence="1">
    <location>
        <begin position="245"/>
        <end position="272"/>
    </location>
</feature>
<dbReference type="Proteomes" id="UP001642484">
    <property type="component" value="Unassembled WGS sequence"/>
</dbReference>
<comment type="caution">
    <text evidence="3">The sequence shown here is derived from an EMBL/GenBank/DDBJ whole genome shotgun (WGS) entry which is preliminary data.</text>
</comment>
<keyword evidence="1" id="KW-0175">Coiled coil</keyword>
<reference evidence="3 4" key="1">
    <citation type="submission" date="2024-02" db="EMBL/GenBank/DDBJ databases">
        <authorList>
            <person name="Chen Y."/>
            <person name="Shah S."/>
            <person name="Dougan E. K."/>
            <person name="Thang M."/>
            <person name="Chan C."/>
        </authorList>
    </citation>
    <scope>NUCLEOTIDE SEQUENCE [LARGE SCALE GENOMIC DNA]</scope>
</reference>
<sequence>MRQIFLGPSTAKESYKGLVGNTILLAQAEAKTTQILPSLNKVLDQLVIVFTRSVEEVKTCKALTVNRAEFVDCLRLRKKHCPVFFDTDIDQDAVQKLPVEGVPNEFIEHAIHLPESTFLQRMQGPGDLPVTAPPSNTDGNIAEESDDDHEVAQADDESVHDDAPACADEGHERATHESQKSPEFMIAIDYEQDPKPAQLFQAMQKKLEHLQKEVAKVKTNQSGAWENVSATVRQVGQQETCQRLVIDLQDTMRKLLKEAKNLDDVAASLLQTSVTADFFEKGGQIHIDALAVPTTTVLSSFDPRSFPSCFVEFYYGDAVPGLSGRPNSTVTYQSLFSALMQREEMEYSCSDDVEPYQARAVSRFDSPEFAALFGDILRKMKTLQAVNASFQRQGFEKDLKTIASSQTTDFLAAAAGEMCQSSIEDDFASSSVPGVAGFALAILEALEAQGRGFQHGHRLVRAIPGFLASMQIQDGDLSPKSLRAKMLQHNAKLISQVNTLQYEKSTLVGEQAGIKMKPEPFSALQQKQTKFDGGLEADEITQRLLLPVVAAERLKHVEREIAASEQQQRPPANFFKEVSLTGAELSTLPEYKLPCIIPQAAAWKGPLSFSVDCDESGVITKVACPDGEDACNFDTFLAEAHRLAAAANRSTWVSSTELATTILCAPPDDEDSFDEELHSQTKAAVAKLLRKEMLQSDAATSCPASENLTPEMAVQQLEELFDRNANRDEAQVTEIDVPLAWKGPAAYAKSLIDKFPFNQEQLDLLALLVNPLEVAWRNREDTSVYTLPVDLGVDLEFLPPKPCGEHLIFNRHCDQCVSNPGVIQVLSKTQTWSYTLPDEKISLKIKRTAFPLWPEKACSLYTMQGTTASPGLVAHMTLPARSPADIKFLAVYVMLSRPRSFKNLLTLGLNDKIRNIIESGPPEELLETFATWFGSKADETREAAREAAEHLGWQAGG</sequence>
<feature type="compositionally biased region" description="Acidic residues" evidence="2">
    <location>
        <begin position="141"/>
        <end position="159"/>
    </location>
</feature>
<evidence type="ECO:0000313" key="3">
    <source>
        <dbReference type="EMBL" id="CAK9047290.1"/>
    </source>
</evidence>
<organism evidence="3 4">
    <name type="scientific">Durusdinium trenchii</name>
    <dbReference type="NCBI Taxonomy" id="1381693"/>
    <lineage>
        <taxon>Eukaryota</taxon>
        <taxon>Sar</taxon>
        <taxon>Alveolata</taxon>
        <taxon>Dinophyceae</taxon>
        <taxon>Suessiales</taxon>
        <taxon>Symbiodiniaceae</taxon>
        <taxon>Durusdinium</taxon>
    </lineage>
</organism>
<name>A0ABP0M740_9DINO</name>
<gene>
    <name evidence="3" type="ORF">CCMP2556_LOCUS24483</name>
</gene>
<protein>
    <submittedName>
        <fullName evidence="3">Uncharacterized protein</fullName>
    </submittedName>
</protein>
<evidence type="ECO:0000256" key="2">
    <source>
        <dbReference type="SAM" id="MobiDB-lite"/>
    </source>
</evidence>